<evidence type="ECO:0008006" key="12">
    <source>
        <dbReference type="Google" id="ProtNLM"/>
    </source>
</evidence>
<keyword evidence="3" id="KW-0812">Transmembrane</keyword>
<dbReference type="Proteomes" id="UP000193346">
    <property type="component" value="Unassembled WGS sequence"/>
</dbReference>
<evidence type="ECO:0000256" key="1">
    <source>
        <dbReference type="ARBA" id="ARBA00004571"/>
    </source>
</evidence>
<evidence type="ECO:0000256" key="5">
    <source>
        <dbReference type="ARBA" id="ARBA00023136"/>
    </source>
</evidence>
<sequence>MCLFTLPFYSFADREDRRIQLNQSVESRKQQQEHNIVGSENIAYGSASSEGEDIFMSLMQAVNAQDEAETARLLAVYQQQPDYDPDMVIFVKANQAVFRNDMKEAVALYRQVYERNPGFVRGKLDLARLLFIDKQNREAAALFSDISVPEVPEINRKITVFKDALANREAWHGSVSLGAGYETNLNRSSESTVWREQTLCGFGSDGQPILDSNGELSCRTEKLPAYSPNAVDGKVWIYETAANKRISLKGHHGIQLNAFALGRLYPNHAEYSEHNTGLNPTYSFTNKNNTFTIGPLWQHNWEGGRLQSSNMGISTSFNREVSPNAFLGIQAEHKYDRYRGQNLRHFNGPQTLLFANGVYALPNNWTIFGGYDYLRKNSREAVDSYRRHGVRFGINKHFGSGIDTTLHTIWRRTAYQDYHAWLETRRKDRERIYQLDVKFNRPSLRGFTPIFSFKHTDNRSSSWVNRYKRNEFVFKTEYSF</sequence>
<gene>
    <name evidence="10" type="ORF">BV913_03385</name>
</gene>
<dbReference type="InterPro" id="IPR011990">
    <property type="entry name" value="TPR-like_helical_dom_sf"/>
</dbReference>
<evidence type="ECO:0000256" key="7">
    <source>
        <dbReference type="ARBA" id="ARBA00023609"/>
    </source>
</evidence>
<accession>A0ABX3WPI7</accession>
<keyword evidence="4" id="KW-0732">Signal</keyword>
<dbReference type="InterPro" id="IPR007655">
    <property type="entry name" value="Slam_C"/>
</dbReference>
<feature type="domain" description="Surface lipoprotein assembly modifier C-terminal" evidence="8">
    <location>
        <begin position="171"/>
        <end position="480"/>
    </location>
</feature>
<dbReference type="SUPFAM" id="SSF48452">
    <property type="entry name" value="TPR-like"/>
    <property type="match status" value="1"/>
</dbReference>
<comment type="caution">
    <text evidence="10">The sequence shown here is derived from an EMBL/GenBank/DDBJ whole genome shotgun (WGS) entry which is preliminary data.</text>
</comment>
<protein>
    <recommendedName>
        <fullName evidence="12">DUF560 domain-containing protein</fullName>
    </recommendedName>
</protein>
<dbReference type="Pfam" id="PF04575">
    <property type="entry name" value="SlipAM"/>
    <property type="match status" value="1"/>
</dbReference>
<evidence type="ECO:0000259" key="8">
    <source>
        <dbReference type="Pfam" id="PF04575"/>
    </source>
</evidence>
<comment type="subcellular location">
    <subcellularLocation>
        <location evidence="1">Cell outer membrane</location>
        <topology evidence="1">Multi-pass membrane protein</topology>
    </subcellularLocation>
</comment>
<feature type="domain" description="Surface lipoprotein assembly modifier N-terminal TPR repeats region" evidence="9">
    <location>
        <begin position="57"/>
        <end position="142"/>
    </location>
</feature>
<evidence type="ECO:0000313" key="11">
    <source>
        <dbReference type="Proteomes" id="UP000193346"/>
    </source>
</evidence>
<evidence type="ECO:0000313" key="10">
    <source>
        <dbReference type="EMBL" id="OSI36015.1"/>
    </source>
</evidence>
<keyword evidence="5" id="KW-0472">Membrane</keyword>
<evidence type="ECO:0000256" key="6">
    <source>
        <dbReference type="ARBA" id="ARBA00023237"/>
    </source>
</evidence>
<keyword evidence="6" id="KW-0998">Cell outer membrane</keyword>
<organism evidence="10 11">
    <name type="scientific">Neisseria dumasiana</name>
    <dbReference type="NCBI Taxonomy" id="1931275"/>
    <lineage>
        <taxon>Bacteria</taxon>
        <taxon>Pseudomonadati</taxon>
        <taxon>Pseudomonadota</taxon>
        <taxon>Betaproteobacteria</taxon>
        <taxon>Neisseriales</taxon>
        <taxon>Neisseriaceae</taxon>
        <taxon>Neisseria</taxon>
    </lineage>
</organism>
<evidence type="ECO:0000256" key="2">
    <source>
        <dbReference type="ARBA" id="ARBA00022452"/>
    </source>
</evidence>
<reference evidence="10 11" key="1">
    <citation type="submission" date="2017-01" db="EMBL/GenBank/DDBJ databases">
        <authorList>
            <person name="Wolfgang W.J."/>
            <person name="Cole J."/>
            <person name="Wroblewski D."/>
            <person name="Mcginnis J."/>
            <person name="Musser K.A."/>
        </authorList>
    </citation>
    <scope>NUCLEOTIDE SEQUENCE [LARGE SCALE GENOMIC DNA]</scope>
    <source>
        <strain evidence="10 11">93087</strain>
    </source>
</reference>
<evidence type="ECO:0000259" key="9">
    <source>
        <dbReference type="Pfam" id="PF24575"/>
    </source>
</evidence>
<proteinExistence type="inferred from homology"/>
<keyword evidence="11" id="KW-1185">Reference proteome</keyword>
<evidence type="ECO:0000256" key="3">
    <source>
        <dbReference type="ARBA" id="ARBA00022692"/>
    </source>
</evidence>
<evidence type="ECO:0000256" key="4">
    <source>
        <dbReference type="ARBA" id="ARBA00022729"/>
    </source>
</evidence>
<dbReference type="Pfam" id="PF24575">
    <property type="entry name" value="TPR_Slam"/>
    <property type="match status" value="1"/>
</dbReference>
<keyword evidence="2" id="KW-1134">Transmembrane beta strand</keyword>
<name>A0ABX3WPI7_9NEIS</name>
<dbReference type="EMBL" id="MTAC01000006">
    <property type="protein sequence ID" value="OSI36015.1"/>
    <property type="molecule type" value="Genomic_DNA"/>
</dbReference>
<dbReference type="InterPro" id="IPR057556">
    <property type="entry name" value="TPR_Slam"/>
</dbReference>
<comment type="similarity">
    <text evidence="7">Belongs to the Slam family.</text>
</comment>